<dbReference type="STRING" id="56723.ENSLBEP00000012071"/>
<feature type="compositionally biased region" description="Basic and acidic residues" evidence="11">
    <location>
        <begin position="106"/>
        <end position="120"/>
    </location>
</feature>
<evidence type="ECO:0000313" key="13">
    <source>
        <dbReference type="Proteomes" id="UP000261660"/>
    </source>
</evidence>
<comment type="similarity">
    <text evidence="2">Belongs to the RIB43A family.</text>
</comment>
<evidence type="ECO:0000256" key="11">
    <source>
        <dbReference type="SAM" id="MobiDB-lite"/>
    </source>
</evidence>
<dbReference type="Proteomes" id="UP000261660">
    <property type="component" value="Unplaced"/>
</dbReference>
<evidence type="ECO:0000256" key="1">
    <source>
        <dbReference type="ARBA" id="ARBA00004611"/>
    </source>
</evidence>
<dbReference type="Pfam" id="PF05914">
    <property type="entry name" value="RIB43A"/>
    <property type="match status" value="2"/>
</dbReference>
<protein>
    <submittedName>
        <fullName evidence="12">RIB43A domain with coiled-coils 2</fullName>
    </submittedName>
</protein>
<feature type="region of interest" description="Disordered" evidence="11">
    <location>
        <begin position="99"/>
        <end position="120"/>
    </location>
</feature>
<evidence type="ECO:0000256" key="4">
    <source>
        <dbReference type="ARBA" id="ARBA00022846"/>
    </source>
</evidence>
<reference evidence="12" key="1">
    <citation type="submission" date="2025-08" db="UniProtKB">
        <authorList>
            <consortium name="Ensembl"/>
        </authorList>
    </citation>
    <scope>IDENTIFICATION</scope>
</reference>
<keyword evidence="4" id="KW-0282">Flagellum</keyword>
<keyword evidence="13" id="KW-1185">Reference proteome</keyword>
<keyword evidence="6" id="KW-0969">Cilium</keyword>
<dbReference type="InterPro" id="IPR008805">
    <property type="entry name" value="RIB43A"/>
</dbReference>
<evidence type="ECO:0000256" key="5">
    <source>
        <dbReference type="ARBA" id="ARBA00023054"/>
    </source>
</evidence>
<evidence type="ECO:0000256" key="7">
    <source>
        <dbReference type="ARBA" id="ARBA00023212"/>
    </source>
</evidence>
<proteinExistence type="inferred from homology"/>
<keyword evidence="7" id="KW-0206">Cytoskeleton</keyword>
<dbReference type="FunCoup" id="A0A3Q3EX81">
    <property type="interactions" value="263"/>
</dbReference>
<comment type="subcellular location">
    <subcellularLocation>
        <location evidence="1">Cytoplasm</location>
        <location evidence="1">Cytoskeleton</location>
        <location evidence="1">Flagellum axoneme</location>
    </subcellularLocation>
</comment>
<keyword evidence="8" id="KW-0966">Cell projection</keyword>
<comment type="subunit">
    <text evidence="9">Microtubule inner protein component of sperm flagellar doublet microtubules.</text>
</comment>
<evidence type="ECO:0000256" key="3">
    <source>
        <dbReference type="ARBA" id="ARBA00022490"/>
    </source>
</evidence>
<name>A0A3Q3EX81_9LABR</name>
<evidence type="ECO:0000256" key="10">
    <source>
        <dbReference type="SAM" id="Coils"/>
    </source>
</evidence>
<organism evidence="12 13">
    <name type="scientific">Labrus bergylta</name>
    <name type="common">ballan wrasse</name>
    <dbReference type="NCBI Taxonomy" id="56723"/>
    <lineage>
        <taxon>Eukaryota</taxon>
        <taxon>Metazoa</taxon>
        <taxon>Chordata</taxon>
        <taxon>Craniata</taxon>
        <taxon>Vertebrata</taxon>
        <taxon>Euteleostomi</taxon>
        <taxon>Actinopterygii</taxon>
        <taxon>Neopterygii</taxon>
        <taxon>Teleostei</taxon>
        <taxon>Neoteleostei</taxon>
        <taxon>Acanthomorphata</taxon>
        <taxon>Eupercaria</taxon>
        <taxon>Labriformes</taxon>
        <taxon>Labridae</taxon>
        <taxon>Labrus</taxon>
    </lineage>
</organism>
<sequence length="345" mass="40361">MLNTEILSDRVAKANLQKRRDDESERRERIFNHKVRTIGVDKEALDLQIKEKKTQEKAEKEQQDAQDADLLHNSKVACLLHNRQMKGRQAVEKDIVSYRRQYQQPQRERENDLNDPDCKDAETGEAQMMLQGLVGEDLDSESRRQRQKEQLRGWLMQQQSERASAQQQRKLEGRALTGLFSKTISIILPPFAASGRSKIEEERRQKADHKEEDDQASTTNHLQGELMCEDAPHTPRIMVLPGLCPSSDRRVPSESQQQVIQFQKYQIEEKKRIDLEERNEEEQHERVRLDSARSALLLERQQARLNKQLRRHLDNTNLRLAETHKQQSKGCIDDSFFSQFNTCSR</sequence>
<dbReference type="PANTHER" id="PTHR14517:SF10">
    <property type="entry name" value="RIB43A-LIKE WITH COILED-COILS PROTEIN 2"/>
    <property type="match status" value="1"/>
</dbReference>
<evidence type="ECO:0000256" key="8">
    <source>
        <dbReference type="ARBA" id="ARBA00023273"/>
    </source>
</evidence>
<evidence type="ECO:0000256" key="9">
    <source>
        <dbReference type="ARBA" id="ARBA00046435"/>
    </source>
</evidence>
<accession>A0A3Q3EX81</accession>
<feature type="coiled-coil region" evidence="10">
    <location>
        <begin position="265"/>
        <end position="326"/>
    </location>
</feature>
<feature type="region of interest" description="Disordered" evidence="11">
    <location>
        <begin position="195"/>
        <end position="220"/>
    </location>
</feature>
<dbReference type="PANTHER" id="PTHR14517">
    <property type="entry name" value="RIB43A-RELATED"/>
    <property type="match status" value="1"/>
</dbReference>
<keyword evidence="5 10" id="KW-0175">Coiled coil</keyword>
<keyword evidence="3" id="KW-0963">Cytoplasm</keyword>
<feature type="region of interest" description="Disordered" evidence="11">
    <location>
        <begin position="134"/>
        <end position="165"/>
    </location>
</feature>
<evidence type="ECO:0000256" key="2">
    <source>
        <dbReference type="ARBA" id="ARBA00006875"/>
    </source>
</evidence>
<feature type="compositionally biased region" description="Basic and acidic residues" evidence="11">
    <location>
        <begin position="197"/>
        <end position="212"/>
    </location>
</feature>
<dbReference type="InParanoid" id="A0A3Q3EX81"/>
<dbReference type="AlphaFoldDB" id="A0A3Q3EX81"/>
<dbReference type="GeneTree" id="ENSGT00390000010825"/>
<evidence type="ECO:0000256" key="6">
    <source>
        <dbReference type="ARBA" id="ARBA00023069"/>
    </source>
</evidence>
<feature type="compositionally biased region" description="Basic and acidic residues" evidence="11">
    <location>
        <begin position="140"/>
        <end position="151"/>
    </location>
</feature>
<reference evidence="12" key="2">
    <citation type="submission" date="2025-09" db="UniProtKB">
        <authorList>
            <consortium name="Ensembl"/>
        </authorList>
    </citation>
    <scope>IDENTIFICATION</scope>
</reference>
<evidence type="ECO:0000313" key="12">
    <source>
        <dbReference type="Ensembl" id="ENSLBEP00000012071.1"/>
    </source>
</evidence>
<dbReference type="Ensembl" id="ENSLBET00000012697.1">
    <property type="protein sequence ID" value="ENSLBEP00000012071.1"/>
    <property type="gene ID" value="ENSLBEG00000009269.1"/>
</dbReference>